<protein>
    <recommendedName>
        <fullName evidence="1">Gamma-glutamylcyclotransferase AIG2-like domain-containing protein</fullName>
    </recommendedName>
</protein>
<evidence type="ECO:0000313" key="2">
    <source>
        <dbReference type="EMBL" id="GMI29119.1"/>
    </source>
</evidence>
<dbReference type="InterPro" id="IPR013024">
    <property type="entry name" value="GGCT-like"/>
</dbReference>
<gene>
    <name evidence="2" type="ORF">TeGR_g1361</name>
</gene>
<reference evidence="2 3" key="1">
    <citation type="journal article" date="2023" name="Commun. Biol.">
        <title>Genome analysis of Parmales, the sister group of diatoms, reveals the evolutionary specialization of diatoms from phago-mixotrophs to photoautotrophs.</title>
        <authorList>
            <person name="Ban H."/>
            <person name="Sato S."/>
            <person name="Yoshikawa S."/>
            <person name="Yamada K."/>
            <person name="Nakamura Y."/>
            <person name="Ichinomiya M."/>
            <person name="Sato N."/>
            <person name="Blanc-Mathieu R."/>
            <person name="Endo H."/>
            <person name="Kuwata A."/>
            <person name="Ogata H."/>
        </authorList>
    </citation>
    <scope>NUCLEOTIDE SEQUENCE [LARGE SCALE GENOMIC DNA]</scope>
</reference>
<feature type="domain" description="Gamma-glutamylcyclotransferase AIG2-like" evidence="1">
    <location>
        <begin position="31"/>
        <end position="90"/>
    </location>
</feature>
<organism evidence="2 3">
    <name type="scientific">Tetraparma gracilis</name>
    <dbReference type="NCBI Taxonomy" id="2962635"/>
    <lineage>
        <taxon>Eukaryota</taxon>
        <taxon>Sar</taxon>
        <taxon>Stramenopiles</taxon>
        <taxon>Ochrophyta</taxon>
        <taxon>Bolidophyceae</taxon>
        <taxon>Parmales</taxon>
        <taxon>Triparmaceae</taxon>
        <taxon>Tetraparma</taxon>
    </lineage>
</organism>
<dbReference type="CDD" id="cd06661">
    <property type="entry name" value="GGCT_like"/>
    <property type="match status" value="1"/>
</dbReference>
<sequence>MTSLPAIILDHTRTFCLSVTSWGGRSSDLSGVANLHPAPGKHCIGSVVDMTDTQLELLDKFEGGYSQQTLQITIPPSSSPTPAIAYIAKDPRYLVPPTEQYLTAIHAHLREHHPVQSIPVLGFDPSLSPASLPEKFVFVPPAPRELTLESLCVEVNTRRATPWEMPRRIRLFVAELGELGVHTTAELSGATIVPRADTSLDEESVAILKELLKSN</sequence>
<name>A0ABQ6MNL8_9STRA</name>
<evidence type="ECO:0000313" key="3">
    <source>
        <dbReference type="Proteomes" id="UP001165060"/>
    </source>
</evidence>
<dbReference type="InterPro" id="IPR009288">
    <property type="entry name" value="AIG2-like_dom"/>
</dbReference>
<proteinExistence type="predicted"/>
<dbReference type="SUPFAM" id="SSF110857">
    <property type="entry name" value="Gamma-glutamyl cyclotransferase-like"/>
    <property type="match status" value="1"/>
</dbReference>
<accession>A0ABQ6MNL8</accession>
<dbReference type="Gene3D" id="3.10.490.10">
    <property type="entry name" value="Gamma-glutamyl cyclotransferase-like"/>
    <property type="match status" value="1"/>
</dbReference>
<keyword evidence="3" id="KW-1185">Reference proteome</keyword>
<dbReference type="EMBL" id="BRYB01003018">
    <property type="protein sequence ID" value="GMI29119.1"/>
    <property type="molecule type" value="Genomic_DNA"/>
</dbReference>
<dbReference type="Pfam" id="PF06094">
    <property type="entry name" value="GGACT"/>
    <property type="match status" value="1"/>
</dbReference>
<dbReference type="Proteomes" id="UP001165060">
    <property type="component" value="Unassembled WGS sequence"/>
</dbReference>
<comment type="caution">
    <text evidence="2">The sequence shown here is derived from an EMBL/GenBank/DDBJ whole genome shotgun (WGS) entry which is preliminary data.</text>
</comment>
<dbReference type="InterPro" id="IPR036568">
    <property type="entry name" value="GGCT-like_sf"/>
</dbReference>
<evidence type="ECO:0000259" key="1">
    <source>
        <dbReference type="Pfam" id="PF06094"/>
    </source>
</evidence>